<feature type="transmembrane region" description="Helical" evidence="1">
    <location>
        <begin position="107"/>
        <end position="130"/>
    </location>
</feature>
<gene>
    <name evidence="2" type="ORF">SNF14_12600</name>
</gene>
<feature type="transmembrane region" description="Helical" evidence="1">
    <location>
        <begin position="12"/>
        <end position="30"/>
    </location>
</feature>
<dbReference type="RefSeq" id="WP_320556529.1">
    <property type="nucleotide sequence ID" value="NZ_JAXDAE010000013.1"/>
</dbReference>
<feature type="transmembrane region" description="Helical" evidence="1">
    <location>
        <begin position="196"/>
        <end position="216"/>
    </location>
</feature>
<proteinExistence type="predicted"/>
<sequence length="234" mass="27592">MARKTYYKYAHIYLTLGLVIVLLGFSMTYFTRLKAFSLPYHLHGISATLWMVLLIFQPYLFQKGKFKAHRYLGWSSLLLIPTIIICGIIMMRLMILGQANYPPNLVYKLAFIDACTLFGFAVLYVLAIYFRKKLKLHSKFMVATIFGPLIPALTRMFLFTFEVTSDFVQSLTYSYVAIELVILIMIWRERNEKETYLTYVPFLIFIIVQHSLMYFSDEWNWWKVLMDSFAGYSQ</sequence>
<evidence type="ECO:0000313" key="3">
    <source>
        <dbReference type="Proteomes" id="UP001285855"/>
    </source>
</evidence>
<comment type="caution">
    <text evidence="2">The sequence shown here is derived from an EMBL/GenBank/DDBJ whole genome shotgun (WGS) entry which is preliminary data.</text>
</comment>
<name>A0ABU5ETZ0_9FLAO</name>
<dbReference type="Proteomes" id="UP001285855">
    <property type="component" value="Unassembled WGS sequence"/>
</dbReference>
<feature type="transmembrane region" description="Helical" evidence="1">
    <location>
        <begin position="167"/>
        <end position="187"/>
    </location>
</feature>
<keyword evidence="1" id="KW-0812">Transmembrane</keyword>
<evidence type="ECO:0000256" key="1">
    <source>
        <dbReference type="SAM" id="Phobius"/>
    </source>
</evidence>
<feature type="transmembrane region" description="Helical" evidence="1">
    <location>
        <begin position="42"/>
        <end position="60"/>
    </location>
</feature>
<protein>
    <submittedName>
        <fullName evidence="2">Uncharacterized protein</fullName>
    </submittedName>
</protein>
<reference evidence="2 3" key="1">
    <citation type="submission" date="2023-11" db="EMBL/GenBank/DDBJ databases">
        <title>Winogradskyella pelagius sp. nov., isolated from coastal sediment.</title>
        <authorList>
            <person name="Li F."/>
        </authorList>
    </citation>
    <scope>NUCLEOTIDE SEQUENCE [LARGE SCALE GENOMIC DNA]</scope>
    <source>
        <strain evidence="2 3">KCTC 23502</strain>
    </source>
</reference>
<feature type="transmembrane region" description="Helical" evidence="1">
    <location>
        <begin position="142"/>
        <end position="161"/>
    </location>
</feature>
<evidence type="ECO:0000313" key="2">
    <source>
        <dbReference type="EMBL" id="MDY2588182.1"/>
    </source>
</evidence>
<keyword evidence="3" id="KW-1185">Reference proteome</keyword>
<keyword evidence="1" id="KW-0472">Membrane</keyword>
<dbReference type="EMBL" id="JAXDAE010000013">
    <property type="protein sequence ID" value="MDY2588182.1"/>
    <property type="molecule type" value="Genomic_DNA"/>
</dbReference>
<feature type="transmembrane region" description="Helical" evidence="1">
    <location>
        <begin position="72"/>
        <end position="95"/>
    </location>
</feature>
<keyword evidence="1" id="KW-1133">Transmembrane helix</keyword>
<accession>A0ABU5ETZ0</accession>
<organism evidence="2 3">
    <name type="scientific">Winogradskyella aquimaris</name>
    <dbReference type="NCBI Taxonomy" id="864074"/>
    <lineage>
        <taxon>Bacteria</taxon>
        <taxon>Pseudomonadati</taxon>
        <taxon>Bacteroidota</taxon>
        <taxon>Flavobacteriia</taxon>
        <taxon>Flavobacteriales</taxon>
        <taxon>Flavobacteriaceae</taxon>
        <taxon>Winogradskyella</taxon>
    </lineage>
</organism>